<dbReference type="EMBL" id="CP002631">
    <property type="protein sequence ID" value="AEB15068.1"/>
    <property type="molecule type" value="Genomic_DNA"/>
</dbReference>
<keyword evidence="6 9" id="KW-0456">Lyase</keyword>
<evidence type="ECO:0000256" key="5">
    <source>
        <dbReference type="ARBA" id="ARBA00013063"/>
    </source>
</evidence>
<evidence type="ECO:0000256" key="6">
    <source>
        <dbReference type="ARBA" id="ARBA00023239"/>
    </source>
</evidence>
<dbReference type="InterPro" id="IPR031337">
    <property type="entry name" value="KDPG/KHG_AS_1"/>
</dbReference>
<keyword evidence="8" id="KW-0119">Carbohydrate metabolism</keyword>
<dbReference type="EC" id="4.1.2.14" evidence="5"/>
<comment type="pathway">
    <text evidence="2">Carbohydrate acid metabolism; 2-dehydro-3-deoxy-D-gluconate degradation; D-glyceraldehyde 3-phosphate and pyruvate from 2-dehydro-3-deoxy-D-gluconate: step 2/2.</text>
</comment>
<dbReference type="PROSITE" id="PS00160">
    <property type="entry name" value="ALDOLASE_KDPG_KHG_2"/>
    <property type="match status" value="1"/>
</dbReference>
<evidence type="ECO:0000256" key="8">
    <source>
        <dbReference type="ARBA" id="ARBA00023277"/>
    </source>
</evidence>
<dbReference type="GeneID" id="302999319"/>
<dbReference type="Proteomes" id="UP000006852">
    <property type="component" value="Chromosome"/>
</dbReference>
<dbReference type="RefSeq" id="WP_013702320.1">
    <property type="nucleotide sequence ID" value="NC_015385.1"/>
</dbReference>
<dbReference type="OrthoDB" id="9802667at2"/>
<dbReference type="PROSITE" id="PS00159">
    <property type="entry name" value="ALDOLASE_KDPG_KHG_1"/>
    <property type="match status" value="1"/>
</dbReference>
<evidence type="ECO:0000256" key="3">
    <source>
        <dbReference type="ARBA" id="ARBA00006906"/>
    </source>
</evidence>
<comment type="subunit">
    <text evidence="4">Homotrimer.</text>
</comment>
<dbReference type="Gene3D" id="3.20.20.70">
    <property type="entry name" value="Aldolase class I"/>
    <property type="match status" value="1"/>
</dbReference>
<evidence type="ECO:0000256" key="7">
    <source>
        <dbReference type="ARBA" id="ARBA00023270"/>
    </source>
</evidence>
<dbReference type="AlphaFoldDB" id="F2NWE7"/>
<comment type="catalytic activity">
    <reaction evidence="1">
        <text>2-dehydro-3-deoxy-6-phospho-D-gluconate = D-glyceraldehyde 3-phosphate + pyruvate</text>
        <dbReference type="Rhea" id="RHEA:17089"/>
        <dbReference type="ChEBI" id="CHEBI:15361"/>
        <dbReference type="ChEBI" id="CHEBI:57569"/>
        <dbReference type="ChEBI" id="CHEBI:59776"/>
        <dbReference type="EC" id="4.1.2.14"/>
    </reaction>
</comment>
<dbReference type="KEGG" id="tsu:Tresu_2199"/>
<dbReference type="eggNOG" id="COG0800">
    <property type="taxonomic scope" value="Bacteria"/>
</dbReference>
<dbReference type="PANTHER" id="PTHR30246">
    <property type="entry name" value="2-KETO-3-DEOXY-6-PHOSPHOGLUCONATE ALDOLASE"/>
    <property type="match status" value="1"/>
</dbReference>
<sequence>MFEQTAEKIKNAKIIPVAKVQEKEDAIKLARALTNGGMKAVEITFRTNDGETGLKKIACCIESIKKEFPNILVGAGTVINTSLAQKAQNAGADFLVSPGFNPKTVKWCVEHEVPFFPGVCTPGEIEQAIEAGLNFLKFFPAEVMGGTKFLKSLAGPFQQTMFITTGGINAENFSSYLSCKNVGAVGGSWMCPENLIKEKKWQEIEKLCEKSNFPRIKNC</sequence>
<organism evidence="9 10">
    <name type="scientific">Treponema succinifaciens (strain ATCC 33096 / DSM 2489 / 6091)</name>
    <dbReference type="NCBI Taxonomy" id="869209"/>
    <lineage>
        <taxon>Bacteria</taxon>
        <taxon>Pseudomonadati</taxon>
        <taxon>Spirochaetota</taxon>
        <taxon>Spirochaetia</taxon>
        <taxon>Spirochaetales</taxon>
        <taxon>Treponemataceae</taxon>
        <taxon>Treponema</taxon>
    </lineage>
</organism>
<dbReference type="InterPro" id="IPR013785">
    <property type="entry name" value="Aldolase_TIM"/>
</dbReference>
<dbReference type="SUPFAM" id="SSF51569">
    <property type="entry name" value="Aldolase"/>
    <property type="match status" value="1"/>
</dbReference>
<dbReference type="NCBIfam" id="NF004325">
    <property type="entry name" value="PRK05718.1"/>
    <property type="match status" value="1"/>
</dbReference>
<dbReference type="PANTHER" id="PTHR30246:SF1">
    <property type="entry name" value="2-DEHYDRO-3-DEOXY-6-PHOSPHOGALACTONATE ALDOLASE-RELATED"/>
    <property type="match status" value="1"/>
</dbReference>
<gene>
    <name evidence="9" type="ordered locus">Tresu_2199</name>
</gene>
<comment type="similarity">
    <text evidence="3">Belongs to the KHG/KDPG aldolase family.</text>
</comment>
<keyword evidence="7" id="KW-0704">Schiff base</keyword>
<proteinExistence type="inferred from homology"/>
<dbReference type="InterPro" id="IPR000887">
    <property type="entry name" value="Aldlse_KDPG_KHG"/>
</dbReference>
<reference evidence="10" key="2">
    <citation type="submission" date="2011-04" db="EMBL/GenBank/DDBJ databases">
        <title>The complete genome of chromosome of Treponema succinifaciens DSM 2489.</title>
        <authorList>
            <person name="Lucas S."/>
            <person name="Copeland A."/>
            <person name="Lapidus A."/>
            <person name="Bruce D."/>
            <person name="Goodwin L."/>
            <person name="Pitluck S."/>
            <person name="Peters L."/>
            <person name="Kyrpides N."/>
            <person name="Mavromatis K."/>
            <person name="Ivanova N."/>
            <person name="Ovchinnikova G."/>
            <person name="Teshima H."/>
            <person name="Detter J.C."/>
            <person name="Tapia R."/>
            <person name="Han C."/>
            <person name="Land M."/>
            <person name="Hauser L."/>
            <person name="Markowitz V."/>
            <person name="Cheng J.-F."/>
            <person name="Hugenholtz P."/>
            <person name="Woyke T."/>
            <person name="Wu D."/>
            <person name="Gronow S."/>
            <person name="Wellnitz S."/>
            <person name="Brambilla E."/>
            <person name="Klenk H.-P."/>
            <person name="Eisen J.A."/>
        </authorList>
    </citation>
    <scope>NUCLEOTIDE SEQUENCE [LARGE SCALE GENOMIC DNA]</scope>
    <source>
        <strain evidence="10">ATCC 33096 / DSM 2489 / 6091</strain>
    </source>
</reference>
<dbReference type="Pfam" id="PF01081">
    <property type="entry name" value="Aldolase"/>
    <property type="match status" value="1"/>
</dbReference>
<protein>
    <recommendedName>
        <fullName evidence="5">2-dehydro-3-deoxy-phosphogluconate aldolase</fullName>
        <ecNumber evidence="5">4.1.2.14</ecNumber>
    </recommendedName>
</protein>
<accession>F2NWE7</accession>
<dbReference type="NCBIfam" id="TIGR01182">
    <property type="entry name" value="eda"/>
    <property type="match status" value="1"/>
</dbReference>
<dbReference type="GO" id="GO:0008675">
    <property type="term" value="F:2-dehydro-3-deoxy-phosphogluconate aldolase activity"/>
    <property type="evidence" value="ECO:0007669"/>
    <property type="project" value="UniProtKB-EC"/>
</dbReference>
<dbReference type="STRING" id="869209.Tresu_2199"/>
<evidence type="ECO:0000256" key="1">
    <source>
        <dbReference type="ARBA" id="ARBA00000654"/>
    </source>
</evidence>
<keyword evidence="10" id="KW-1185">Reference proteome</keyword>
<evidence type="ECO:0000256" key="4">
    <source>
        <dbReference type="ARBA" id="ARBA00011233"/>
    </source>
</evidence>
<evidence type="ECO:0000313" key="10">
    <source>
        <dbReference type="Proteomes" id="UP000006852"/>
    </source>
</evidence>
<evidence type="ECO:0000256" key="2">
    <source>
        <dbReference type="ARBA" id="ARBA00004736"/>
    </source>
</evidence>
<dbReference type="HOGENOM" id="CLU_077795_1_1_12"/>
<name>F2NWE7_TRES6</name>
<dbReference type="InterPro" id="IPR031338">
    <property type="entry name" value="KDPG/KHG_AS_2"/>
</dbReference>
<evidence type="ECO:0000313" key="9">
    <source>
        <dbReference type="EMBL" id="AEB15068.1"/>
    </source>
</evidence>
<dbReference type="CDD" id="cd00452">
    <property type="entry name" value="KDPG_aldolase"/>
    <property type="match status" value="1"/>
</dbReference>
<reference evidence="9 10" key="1">
    <citation type="journal article" date="2011" name="Stand. Genomic Sci.">
        <title>Complete genome sequence of Treponema succinifaciens type strain (6091).</title>
        <authorList>
            <person name="Han C."/>
            <person name="Gronow S."/>
            <person name="Teshima H."/>
            <person name="Lapidus A."/>
            <person name="Nolan M."/>
            <person name="Lucas S."/>
            <person name="Hammon N."/>
            <person name="Deshpande S."/>
            <person name="Cheng J.F."/>
            <person name="Zeytun A."/>
            <person name="Tapia R."/>
            <person name="Goodwin L."/>
            <person name="Pitluck S."/>
            <person name="Liolios K."/>
            <person name="Pagani I."/>
            <person name="Ivanova N."/>
            <person name="Mavromatis K."/>
            <person name="Mikhailova N."/>
            <person name="Huntemann M."/>
            <person name="Pati A."/>
            <person name="Chen A."/>
            <person name="Palaniappan K."/>
            <person name="Land M."/>
            <person name="Hauser L."/>
            <person name="Brambilla E.M."/>
            <person name="Rohde M."/>
            <person name="Goker M."/>
            <person name="Woyke T."/>
            <person name="Bristow J."/>
            <person name="Eisen J.A."/>
            <person name="Markowitz V."/>
            <person name="Hugenholtz P."/>
            <person name="Kyrpides N.C."/>
            <person name="Klenk H.P."/>
            <person name="Detter J.C."/>
        </authorList>
    </citation>
    <scope>NUCLEOTIDE SEQUENCE [LARGE SCALE GENOMIC DNA]</scope>
    <source>
        <strain evidence="10">ATCC 33096 / DSM 2489 / 6091</strain>
    </source>
</reference>